<dbReference type="PANTHER" id="PTHR46411">
    <property type="entry name" value="FAMILY ATPASE, PUTATIVE-RELATED"/>
    <property type="match status" value="1"/>
</dbReference>
<organism evidence="4">
    <name type="scientific">Moorena producens (strain JHB)</name>
    <dbReference type="NCBI Taxonomy" id="1454205"/>
    <lineage>
        <taxon>Bacteria</taxon>
        <taxon>Bacillati</taxon>
        <taxon>Cyanobacteriota</taxon>
        <taxon>Cyanophyceae</taxon>
        <taxon>Coleofasciculales</taxon>
        <taxon>Coleofasciculaceae</taxon>
        <taxon>Moorena</taxon>
    </lineage>
</organism>
<accession>A0A9Q9UW56</accession>
<dbReference type="AlphaFoldDB" id="A0A9Q9UW56"/>
<dbReference type="Pfam" id="PF22977">
    <property type="entry name" value="WHD"/>
    <property type="match status" value="1"/>
</dbReference>
<reference evidence="4" key="1">
    <citation type="journal article" date="2017" name="Proc. Natl. Acad. Sci. U.S.A.">
        <title>Comparative genomics uncovers the prolific and distinctive metabolic potential of the cyanobacterial genus Moorea.</title>
        <authorList>
            <person name="Leao T."/>
            <person name="Castelao G."/>
            <person name="Korobeynikov A."/>
            <person name="Monroe E.A."/>
            <person name="Podell S."/>
            <person name="Glukhov E."/>
            <person name="Allen E.E."/>
            <person name="Gerwick W.H."/>
            <person name="Gerwick L."/>
        </authorList>
    </citation>
    <scope>NUCLEOTIDE SEQUENCE</scope>
    <source>
        <strain evidence="4">JHB</strain>
    </source>
</reference>
<evidence type="ECO:0000259" key="3">
    <source>
        <dbReference type="SMART" id="SM00382"/>
    </source>
</evidence>
<dbReference type="Proteomes" id="UP000176944">
    <property type="component" value="Chromosome"/>
</dbReference>
<dbReference type="GO" id="GO:0005524">
    <property type="term" value="F:ATP binding"/>
    <property type="evidence" value="ECO:0007669"/>
    <property type="project" value="UniProtKB-KW"/>
</dbReference>
<evidence type="ECO:0000256" key="2">
    <source>
        <dbReference type="SAM" id="MobiDB-lite"/>
    </source>
</evidence>
<dbReference type="InterPro" id="IPR027417">
    <property type="entry name" value="P-loop_NTPase"/>
</dbReference>
<keyword evidence="4" id="KW-0547">Nucleotide-binding</keyword>
<dbReference type="Gene3D" id="3.40.50.300">
    <property type="entry name" value="P-loop containing nucleotide triphosphate hydrolases"/>
    <property type="match status" value="1"/>
</dbReference>
<evidence type="ECO:0000313" key="4">
    <source>
        <dbReference type="EMBL" id="WAN69531.1"/>
    </source>
</evidence>
<dbReference type="InterPro" id="IPR003959">
    <property type="entry name" value="ATPase_AAA_core"/>
</dbReference>
<feature type="domain" description="AAA+ ATPase" evidence="3">
    <location>
        <begin position="499"/>
        <end position="631"/>
    </location>
</feature>
<keyword evidence="4" id="KW-0067">ATP-binding</keyword>
<dbReference type="SMART" id="SM00382">
    <property type="entry name" value="AAA"/>
    <property type="match status" value="1"/>
</dbReference>
<dbReference type="GO" id="GO:0016887">
    <property type="term" value="F:ATP hydrolysis activity"/>
    <property type="evidence" value="ECO:0007669"/>
    <property type="project" value="InterPro"/>
</dbReference>
<sequence length="714" mass="80576">MAPLSQTNWYHSNISSLFQEIYRVRNYLENYIEGKKNQQTVTEIVDNTSALAQLCNKFLLSPFERDILLMCAGMEIEPLFHSLFAKAQKNSPNKNYPTISLALDALPGANWRVLSPQGPLQYWQLLQIEPGLILSQSPLIIDQRILCFLLGEYATDQELAGIITPQPPQTNPLILPCSQLTIVEQLITIWSGREGRNSYPVVQLSGSDRSTKYQIASATCQGLGLKLHTLEPAALTTKPQLVYQLAKRWQREAYLSNSVLFIDWDSYNFTEPGREYALSQFIDSNNTRLILSCNHRKIDCQRTVVNLDIPPLSHQEQYDLWESHIGSAAAELNGQIQRVAVQFNLSSATIQAACDQFKIQNQQFPQNPGSSPPSALTHPYPLPGGEPGGNRFQSPQRTNSEASSGFPLFKGDGRGISDNGGKNLRDETHQPTQLWDLCRQISRNQLEHLAQPINATATWDDLVLPTPQRLLLGDIATHLRYKYKVYQEWGFAHFGDRGLGISALFYGASGTGKTMAAEVLANEFRLDLYRIDLSRVVSKYIGETEKNLRRIFDAAETGSAILLFDEADALFGKRTQVKDSHDRNANIEVSYLLQRMEAYQGLAILTTNFQSALDSAFERRIRFVVEFPFPGPEIRTQIWQRIFPTMTPTQNLNYQKLGQLKVAGGNIRNIALYAAFLAAAADEAVNMEHIYEATKREYQKLKKMLTNEEIEGWF</sequence>
<protein>
    <submittedName>
        <fullName evidence="4">ATP-binding protein</fullName>
    </submittedName>
</protein>
<reference evidence="4" key="2">
    <citation type="submission" date="2022-10" db="EMBL/GenBank/DDBJ databases">
        <authorList>
            <person name="Ngo T.-E."/>
        </authorList>
    </citation>
    <scope>NUCLEOTIDE SEQUENCE</scope>
    <source>
        <strain evidence="4">JHB</strain>
    </source>
</reference>
<feature type="compositionally biased region" description="Polar residues" evidence="2">
    <location>
        <begin position="391"/>
        <end position="403"/>
    </location>
</feature>
<dbReference type="InterPro" id="IPR003593">
    <property type="entry name" value="AAA+_ATPase"/>
</dbReference>
<dbReference type="SUPFAM" id="SSF52540">
    <property type="entry name" value="P-loop containing nucleoside triphosphate hydrolases"/>
    <property type="match status" value="1"/>
</dbReference>
<evidence type="ECO:0000256" key="1">
    <source>
        <dbReference type="SAM" id="Coils"/>
    </source>
</evidence>
<dbReference type="CDD" id="cd19481">
    <property type="entry name" value="RecA-like_protease"/>
    <property type="match status" value="1"/>
</dbReference>
<feature type="compositionally biased region" description="Polar residues" evidence="2">
    <location>
        <begin position="362"/>
        <end position="374"/>
    </location>
</feature>
<dbReference type="InterPro" id="IPR054472">
    <property type="entry name" value="WHD"/>
</dbReference>
<gene>
    <name evidence="4" type="ORF">BJP36_36170</name>
</gene>
<dbReference type="Pfam" id="PF00004">
    <property type="entry name" value="AAA"/>
    <property type="match status" value="1"/>
</dbReference>
<feature type="coiled-coil region" evidence="1">
    <location>
        <begin position="684"/>
        <end position="711"/>
    </location>
</feature>
<dbReference type="PANTHER" id="PTHR46411:SF3">
    <property type="entry name" value="AAA+ ATPASE DOMAIN-CONTAINING PROTEIN"/>
    <property type="match status" value="1"/>
</dbReference>
<proteinExistence type="predicted"/>
<dbReference type="EMBL" id="CP017708">
    <property type="protein sequence ID" value="WAN69531.1"/>
    <property type="molecule type" value="Genomic_DNA"/>
</dbReference>
<keyword evidence="1" id="KW-0175">Coiled coil</keyword>
<feature type="region of interest" description="Disordered" evidence="2">
    <location>
        <begin position="362"/>
        <end position="427"/>
    </location>
</feature>
<name>A0A9Q9UW56_MOOP1</name>